<accession>A0A0E9TF08</accession>
<reference evidence="2" key="2">
    <citation type="journal article" date="2015" name="Fish Shellfish Immunol.">
        <title>Early steps in the European eel (Anguilla anguilla)-Vibrio vulnificus interaction in the gills: Role of the RtxA13 toxin.</title>
        <authorList>
            <person name="Callol A."/>
            <person name="Pajuelo D."/>
            <person name="Ebbesson L."/>
            <person name="Teles M."/>
            <person name="MacKenzie S."/>
            <person name="Amaro C."/>
        </authorList>
    </citation>
    <scope>NUCLEOTIDE SEQUENCE</scope>
</reference>
<proteinExistence type="predicted"/>
<evidence type="ECO:0000313" key="2">
    <source>
        <dbReference type="EMBL" id="JAH51490.1"/>
    </source>
</evidence>
<evidence type="ECO:0000256" key="1">
    <source>
        <dbReference type="SAM" id="MobiDB-lite"/>
    </source>
</evidence>
<feature type="region of interest" description="Disordered" evidence="1">
    <location>
        <begin position="44"/>
        <end position="63"/>
    </location>
</feature>
<sequence>MRFETTNSHHAIKSTRHFLLCCYKFSLLSFAWKIPAEKPTCGEVWPERPGSSLKEPRKPRLTR</sequence>
<feature type="compositionally biased region" description="Basic and acidic residues" evidence="1">
    <location>
        <begin position="54"/>
        <end position="63"/>
    </location>
</feature>
<name>A0A0E9TF08_ANGAN</name>
<protein>
    <submittedName>
        <fullName evidence="2">Uncharacterized protein</fullName>
    </submittedName>
</protein>
<dbReference type="EMBL" id="GBXM01057087">
    <property type="protein sequence ID" value="JAH51490.1"/>
    <property type="molecule type" value="Transcribed_RNA"/>
</dbReference>
<dbReference type="AlphaFoldDB" id="A0A0E9TF08"/>
<reference evidence="2" key="1">
    <citation type="submission" date="2014-11" db="EMBL/GenBank/DDBJ databases">
        <authorList>
            <person name="Amaro Gonzalez C."/>
        </authorList>
    </citation>
    <scope>NUCLEOTIDE SEQUENCE</scope>
</reference>
<organism evidence="2">
    <name type="scientific">Anguilla anguilla</name>
    <name type="common">European freshwater eel</name>
    <name type="synonym">Muraena anguilla</name>
    <dbReference type="NCBI Taxonomy" id="7936"/>
    <lineage>
        <taxon>Eukaryota</taxon>
        <taxon>Metazoa</taxon>
        <taxon>Chordata</taxon>
        <taxon>Craniata</taxon>
        <taxon>Vertebrata</taxon>
        <taxon>Euteleostomi</taxon>
        <taxon>Actinopterygii</taxon>
        <taxon>Neopterygii</taxon>
        <taxon>Teleostei</taxon>
        <taxon>Anguilliformes</taxon>
        <taxon>Anguillidae</taxon>
        <taxon>Anguilla</taxon>
    </lineage>
</organism>